<feature type="transmembrane region" description="Helical" evidence="7">
    <location>
        <begin position="128"/>
        <end position="148"/>
    </location>
</feature>
<keyword evidence="4 7" id="KW-0812">Transmembrane</keyword>
<evidence type="ECO:0000313" key="10">
    <source>
        <dbReference type="RefSeq" id="XP_018437217.1"/>
    </source>
</evidence>
<dbReference type="KEGG" id="rsz:130496491"/>
<dbReference type="RefSeq" id="XP_018437217.1">
    <property type="nucleotide sequence ID" value="XM_018581715.2"/>
</dbReference>
<comment type="subcellular location">
    <subcellularLocation>
        <location evidence="2">Endomembrane system</location>
        <topology evidence="2">Multi-pass membrane protein</topology>
    </subcellularLocation>
    <subcellularLocation>
        <location evidence="7">Membrane</location>
        <topology evidence="7">Multi-pass membrane protein</topology>
    </subcellularLocation>
</comment>
<feature type="region of interest" description="Disordered" evidence="8">
    <location>
        <begin position="1"/>
        <end position="36"/>
    </location>
</feature>
<feature type="compositionally biased region" description="Polar residues" evidence="8">
    <location>
        <begin position="1"/>
        <end position="14"/>
    </location>
</feature>
<feature type="transmembrane region" description="Helical" evidence="7">
    <location>
        <begin position="73"/>
        <end position="92"/>
    </location>
</feature>
<dbReference type="InterPro" id="IPR004895">
    <property type="entry name" value="Prenylated_rab_accept_PRA1"/>
</dbReference>
<protein>
    <recommendedName>
        <fullName evidence="7">PRA1 family protein</fullName>
    </recommendedName>
</protein>
<dbReference type="Proteomes" id="UP000504610">
    <property type="component" value="Chromosome 6"/>
</dbReference>
<evidence type="ECO:0000256" key="7">
    <source>
        <dbReference type="RuleBase" id="RU363107"/>
    </source>
</evidence>
<comment type="similarity">
    <text evidence="3 7">Belongs to the PRA1 family.</text>
</comment>
<evidence type="ECO:0000256" key="3">
    <source>
        <dbReference type="ARBA" id="ARBA00006483"/>
    </source>
</evidence>
<keyword evidence="5 7" id="KW-1133">Transmembrane helix</keyword>
<dbReference type="Pfam" id="PF03208">
    <property type="entry name" value="PRA1"/>
    <property type="match status" value="1"/>
</dbReference>
<proteinExistence type="inferred from homology"/>
<evidence type="ECO:0000256" key="5">
    <source>
        <dbReference type="ARBA" id="ARBA00022989"/>
    </source>
</evidence>
<sequence length="210" mass="23880">MTNYGAIPTSSHASPSPVADVESLSSDNQRTKAARAMPRRSWGVMLDVHAMGLPPSVSDASSRIKTNYNYFRMNYSIFISIIYLIVIYSSLIKHPVPLIAFTVLVLIYIFFFNLQYHEPAELFHYQINDWTFLIVKICLILLAVPLLWSTKETYSVRWPLLIGCVVVLIHTVVRKTEDLFLDEEAAATTTTESYWNRGLILALFLQICLG</sequence>
<evidence type="ECO:0000256" key="2">
    <source>
        <dbReference type="ARBA" id="ARBA00004127"/>
    </source>
</evidence>
<dbReference type="GO" id="GO:0005794">
    <property type="term" value="C:Golgi apparatus"/>
    <property type="evidence" value="ECO:0007669"/>
    <property type="project" value="TreeGrafter"/>
</dbReference>
<dbReference type="PANTHER" id="PTHR19317">
    <property type="entry name" value="PRENYLATED RAB ACCEPTOR 1-RELATED"/>
    <property type="match status" value="1"/>
</dbReference>
<keyword evidence="7" id="KW-0813">Transport</keyword>
<evidence type="ECO:0000313" key="9">
    <source>
        <dbReference type="Proteomes" id="UP000504610"/>
    </source>
</evidence>
<organism evidence="9 10">
    <name type="scientific">Raphanus sativus</name>
    <name type="common">Radish</name>
    <name type="synonym">Raphanus raphanistrum var. sativus</name>
    <dbReference type="NCBI Taxonomy" id="3726"/>
    <lineage>
        <taxon>Eukaryota</taxon>
        <taxon>Viridiplantae</taxon>
        <taxon>Streptophyta</taxon>
        <taxon>Embryophyta</taxon>
        <taxon>Tracheophyta</taxon>
        <taxon>Spermatophyta</taxon>
        <taxon>Magnoliopsida</taxon>
        <taxon>eudicotyledons</taxon>
        <taxon>Gunneridae</taxon>
        <taxon>Pentapetalae</taxon>
        <taxon>rosids</taxon>
        <taxon>malvids</taxon>
        <taxon>Brassicales</taxon>
        <taxon>Brassicaceae</taxon>
        <taxon>Brassiceae</taxon>
        <taxon>Raphanus</taxon>
    </lineage>
</organism>
<feature type="transmembrane region" description="Helical" evidence="7">
    <location>
        <begin position="154"/>
        <end position="173"/>
    </location>
</feature>
<name>A0A6J0JNG9_RAPSA</name>
<dbReference type="GO" id="GO:0005783">
    <property type="term" value="C:endoplasmic reticulum"/>
    <property type="evidence" value="ECO:0007669"/>
    <property type="project" value="UniProtKB-ARBA"/>
</dbReference>
<dbReference type="GO" id="GO:0016020">
    <property type="term" value="C:membrane"/>
    <property type="evidence" value="ECO:0007669"/>
    <property type="project" value="UniProtKB-SubCell"/>
</dbReference>
<dbReference type="KEGG" id="rsz:108809574"/>
<evidence type="ECO:0000256" key="8">
    <source>
        <dbReference type="SAM" id="MobiDB-lite"/>
    </source>
</evidence>
<evidence type="ECO:0000256" key="6">
    <source>
        <dbReference type="ARBA" id="ARBA00023136"/>
    </source>
</evidence>
<dbReference type="OrthoDB" id="1066859at2759"/>
<reference evidence="9" key="1">
    <citation type="journal article" date="2019" name="Database">
        <title>The radish genome database (RadishGD): an integrated information resource for radish genomics.</title>
        <authorList>
            <person name="Yu H.J."/>
            <person name="Baek S."/>
            <person name="Lee Y.J."/>
            <person name="Cho A."/>
            <person name="Mun J.H."/>
        </authorList>
    </citation>
    <scope>NUCLEOTIDE SEQUENCE [LARGE SCALE GENOMIC DNA]</scope>
    <source>
        <strain evidence="9">cv. WK10039</strain>
    </source>
</reference>
<keyword evidence="9" id="KW-1185">Reference proteome</keyword>
<evidence type="ECO:0000313" key="11">
    <source>
        <dbReference type="RefSeq" id="XP_056844562.1"/>
    </source>
</evidence>
<dbReference type="GeneID" id="108809574"/>
<dbReference type="AlphaFoldDB" id="A0A6J0JNG9"/>
<dbReference type="PANTHER" id="PTHR19317:SF75">
    <property type="entry name" value="PRA1 FAMILY PROTEIN"/>
    <property type="match status" value="1"/>
</dbReference>
<accession>A0A6J0JNG9</accession>
<keyword evidence="6 7" id="KW-0472">Membrane</keyword>
<evidence type="ECO:0000256" key="1">
    <source>
        <dbReference type="ARBA" id="ARBA00002501"/>
    </source>
</evidence>
<reference evidence="10 11" key="2">
    <citation type="submission" date="2025-04" db="UniProtKB">
        <authorList>
            <consortium name="RefSeq"/>
        </authorList>
    </citation>
    <scope>IDENTIFICATION</scope>
    <source>
        <tissue evidence="10 11">Leaf</tissue>
    </source>
</reference>
<comment type="function">
    <text evidence="1 7">May be involved in both secretory and endocytic intracellular trafficking in the endosomal/prevacuolar compartments.</text>
</comment>
<feature type="transmembrane region" description="Helical" evidence="7">
    <location>
        <begin position="98"/>
        <end position="116"/>
    </location>
</feature>
<dbReference type="GO" id="GO:0016192">
    <property type="term" value="P:vesicle-mediated transport"/>
    <property type="evidence" value="ECO:0007669"/>
    <property type="project" value="UniProtKB-ARBA"/>
</dbReference>
<evidence type="ECO:0000256" key="4">
    <source>
        <dbReference type="ARBA" id="ARBA00022692"/>
    </source>
</evidence>
<dbReference type="RefSeq" id="XP_056844562.1">
    <property type="nucleotide sequence ID" value="XM_056988582.1"/>
</dbReference>
<gene>
    <name evidence="10" type="primary">LOC108809574</name>
    <name evidence="11" type="synonym">LOC130496491</name>
</gene>